<dbReference type="OrthoDB" id="8746011at2"/>
<dbReference type="AlphaFoldDB" id="A0A1S1QL22"/>
<sequence>MDHLLETVLEAHGGRERWSKVSELTAHLSVGGPFWAMRGFPDAFLEETLHIDVADRRAVLSPWVAADHSLVADLARDGVALHAADGSVIESRDRPRPSYAGYDLYSAWDRLQVGYFLGYAMWNYLTTPYLLADPGVTAHETDPWDEGGQTWRRLQVSIPATIPTHTAEQVFYFDADGLLRRLDYTVDVNANATVAHYTDGHRTFDGLVFPTRRRVYPRRPDGTADRSLPGPDGSAIAIDIDDVTVA</sequence>
<evidence type="ECO:0000313" key="1">
    <source>
        <dbReference type="EMBL" id="OHV35453.1"/>
    </source>
</evidence>
<protein>
    <submittedName>
        <fullName evidence="1">Uncharacterized protein</fullName>
    </submittedName>
</protein>
<evidence type="ECO:0000313" key="2">
    <source>
        <dbReference type="Proteomes" id="UP000179627"/>
    </source>
</evidence>
<accession>A0A1S1QL22</accession>
<dbReference type="EMBL" id="MBLM01000121">
    <property type="protein sequence ID" value="OHV35453.1"/>
    <property type="molecule type" value="Genomic_DNA"/>
</dbReference>
<proteinExistence type="predicted"/>
<keyword evidence="2" id="KW-1185">Reference proteome</keyword>
<name>A0A1S1QL22_9ACTN</name>
<gene>
    <name evidence="1" type="ORF">CC117_19680</name>
</gene>
<reference evidence="2" key="1">
    <citation type="submission" date="2016-07" db="EMBL/GenBank/DDBJ databases">
        <title>Sequence Frankia sp. strain CcI1.17.</title>
        <authorList>
            <person name="Ghodhbane-Gtari F."/>
            <person name="Swanson E."/>
            <person name="Gueddou A."/>
            <person name="Morris K."/>
            <person name="Hezbri K."/>
            <person name="Ktari A."/>
            <person name="Nouioui I."/>
            <person name="Abebe-Akele F."/>
            <person name="Simpson S."/>
            <person name="Thomas K."/>
            <person name="Gtari M."/>
            <person name="Tisa L.S."/>
            <person name="Hurst S."/>
        </authorList>
    </citation>
    <scope>NUCLEOTIDE SEQUENCE [LARGE SCALE GENOMIC DNA]</scope>
    <source>
        <strain evidence="2">Cc1.17</strain>
    </source>
</reference>
<organism evidence="1 2">
    <name type="scientific">Parafrankia colletiae</name>
    <dbReference type="NCBI Taxonomy" id="573497"/>
    <lineage>
        <taxon>Bacteria</taxon>
        <taxon>Bacillati</taxon>
        <taxon>Actinomycetota</taxon>
        <taxon>Actinomycetes</taxon>
        <taxon>Frankiales</taxon>
        <taxon>Frankiaceae</taxon>
        <taxon>Parafrankia</taxon>
    </lineage>
</organism>
<comment type="caution">
    <text evidence="1">The sequence shown here is derived from an EMBL/GenBank/DDBJ whole genome shotgun (WGS) entry which is preliminary data.</text>
</comment>
<dbReference type="RefSeq" id="WP_071085615.1">
    <property type="nucleotide sequence ID" value="NZ_MBLM01000121.1"/>
</dbReference>
<dbReference type="Proteomes" id="UP000179627">
    <property type="component" value="Unassembled WGS sequence"/>
</dbReference>